<keyword evidence="1" id="KW-1185">Reference proteome</keyword>
<evidence type="ECO:0000313" key="1">
    <source>
        <dbReference type="Proteomes" id="UP000046395"/>
    </source>
</evidence>
<dbReference type="STRING" id="70415.A0A5S6Q5G4"/>
<name>A0A5S6Q5G4_TRIMR</name>
<proteinExistence type="predicted"/>
<accession>A0A5S6Q5G4</accession>
<dbReference type="WBParaSite" id="TMUE_0000002187.1">
    <property type="protein sequence ID" value="TMUE_0000002187.1"/>
    <property type="gene ID" value="WBGene00298040"/>
</dbReference>
<reference evidence="2" key="1">
    <citation type="submission" date="2019-12" db="UniProtKB">
        <authorList>
            <consortium name="WormBaseParasite"/>
        </authorList>
    </citation>
    <scope>IDENTIFICATION</scope>
</reference>
<organism evidence="1 2">
    <name type="scientific">Trichuris muris</name>
    <name type="common">Mouse whipworm</name>
    <dbReference type="NCBI Taxonomy" id="70415"/>
    <lineage>
        <taxon>Eukaryota</taxon>
        <taxon>Metazoa</taxon>
        <taxon>Ecdysozoa</taxon>
        <taxon>Nematoda</taxon>
        <taxon>Enoplea</taxon>
        <taxon>Dorylaimia</taxon>
        <taxon>Trichinellida</taxon>
        <taxon>Trichuridae</taxon>
        <taxon>Trichuris</taxon>
    </lineage>
</organism>
<dbReference type="PANTHER" id="PTHR22954">
    <property type="entry name" value="RETROVIRAL PROTEASE-RELATED"/>
    <property type="match status" value="1"/>
</dbReference>
<dbReference type="Proteomes" id="UP000046395">
    <property type="component" value="Unassembled WGS sequence"/>
</dbReference>
<evidence type="ECO:0000313" key="2">
    <source>
        <dbReference type="WBParaSite" id="TMUE_0000002187.1"/>
    </source>
</evidence>
<dbReference type="AlphaFoldDB" id="A0A5S6Q5G4"/>
<dbReference type="PANTHER" id="PTHR22954:SF3">
    <property type="entry name" value="PROTEIN CBG08539"/>
    <property type="match status" value="1"/>
</dbReference>
<dbReference type="Pfam" id="PF03564">
    <property type="entry name" value="DUF1759"/>
    <property type="match status" value="1"/>
</dbReference>
<protein>
    <submittedName>
        <fullName evidence="2">Uncharacterized protein</fullName>
    </submittedName>
</protein>
<dbReference type="InterPro" id="IPR005312">
    <property type="entry name" value="DUF1759"/>
</dbReference>
<sequence length="253" mass="28313">MSMKRILNQRDGLKGGIERLLSEAQTQAANGEHRLALRTLEVLDTYLTKCRGVENDLQSYLQDDDLQKEVSGWMDFELSVVEAKARIDHCLRREEKPCTSSAVEQLEPKAVGPGPHLPKWNLPVFSGNVLEFVAFWDQFDSGVHSRQELSDVTKFIYLKSALRGAALEAVAGLSITSANYAIAVDLLKNRFGRPNVIVQNHILSLLEMPPCTHASAERLRQLHDNLNWHVRALCAMGKDPASQLSAARFVVHF</sequence>